<dbReference type="Gene3D" id="3.90.960.10">
    <property type="entry name" value="YbaK/aminoacyl-tRNA synthetase-associated domain"/>
    <property type="match status" value="1"/>
</dbReference>
<dbReference type="PANTHER" id="PTHR31423:SF3">
    <property type="entry name" value="PROLYL-TRNA SYNTHETASE ASSOCIATED DOMAIN-CONTAINING PROTEIN 1-RELATED"/>
    <property type="match status" value="1"/>
</dbReference>
<dbReference type="RefSeq" id="WP_220116909.1">
    <property type="nucleotide sequence ID" value="NZ_JAHZUY010000011.1"/>
</dbReference>
<feature type="domain" description="YbaK/aminoacyl-tRNA synthetase-associated" evidence="2">
    <location>
        <begin position="31"/>
        <end position="158"/>
    </location>
</feature>
<comment type="similarity">
    <text evidence="1">Belongs to the PRORSD1 family.</text>
</comment>
<dbReference type="Pfam" id="PF04073">
    <property type="entry name" value="tRNA_edit"/>
    <property type="match status" value="1"/>
</dbReference>
<accession>A0ABS7F0X8</accession>
<keyword evidence="4" id="KW-1185">Reference proteome</keyword>
<dbReference type="Proteomes" id="UP001519924">
    <property type="component" value="Unassembled WGS sequence"/>
</dbReference>
<dbReference type="InterPro" id="IPR007214">
    <property type="entry name" value="YbaK/aa-tRNA-synth-assoc-dom"/>
</dbReference>
<dbReference type="InterPro" id="IPR036754">
    <property type="entry name" value="YbaK/aa-tRNA-synt-asso_dom_sf"/>
</dbReference>
<dbReference type="EMBL" id="JAHZUY010000011">
    <property type="protein sequence ID" value="MBW8269149.1"/>
    <property type="molecule type" value="Genomic_DNA"/>
</dbReference>
<reference evidence="3 4" key="1">
    <citation type="submission" date="2021-08" db="EMBL/GenBank/DDBJ databases">
        <title>Caldovatus sediminis gen. nov., sp. nov., a moderately thermophilic bacterium isolated from a hot spring.</title>
        <authorList>
            <person name="Hu C.-J."/>
            <person name="Li W.-J."/>
            <person name="Xian W.-D."/>
        </authorList>
    </citation>
    <scope>NUCLEOTIDE SEQUENCE [LARGE SCALE GENOMIC DNA]</scope>
    <source>
        <strain evidence="3 4">SYSU G05006</strain>
    </source>
</reference>
<name>A0ABS7F0X8_9PROT</name>
<dbReference type="SUPFAM" id="SSF55826">
    <property type="entry name" value="YbaK/ProRS associated domain"/>
    <property type="match status" value="1"/>
</dbReference>
<dbReference type="CDD" id="cd04335">
    <property type="entry name" value="PrdX_deacylase"/>
    <property type="match status" value="1"/>
</dbReference>
<sequence length="179" mass="18441">MPKDAPAAPETPEGLLARLAALGIAARTVRHAPVFTVAESRALRGALPGAHTKNLFLAPARGEGPFLLVTLEEERRVSINALARALGAPRLVMGSAAQLLAALGVPPGSVTPLALVNARPGSVRFAIERALVEGPELVWVHPLTNAASTGLRPADLLGFLRHLGHAPEVFDPPPAAGAA</sequence>
<evidence type="ECO:0000313" key="3">
    <source>
        <dbReference type="EMBL" id="MBW8269149.1"/>
    </source>
</evidence>
<evidence type="ECO:0000313" key="4">
    <source>
        <dbReference type="Proteomes" id="UP001519924"/>
    </source>
</evidence>
<comment type="caution">
    <text evidence="3">The sequence shown here is derived from an EMBL/GenBank/DDBJ whole genome shotgun (WGS) entry which is preliminary data.</text>
</comment>
<protein>
    <submittedName>
        <fullName evidence="3">Prolyl-tRNA synthetase associated domain-containing protein</fullName>
    </submittedName>
</protein>
<dbReference type="PANTHER" id="PTHR31423">
    <property type="entry name" value="YBAK DOMAIN-CONTAINING PROTEIN"/>
    <property type="match status" value="1"/>
</dbReference>
<evidence type="ECO:0000256" key="1">
    <source>
        <dbReference type="ARBA" id="ARBA00010201"/>
    </source>
</evidence>
<gene>
    <name evidence="3" type="ORF">K1J50_06570</name>
</gene>
<dbReference type="InterPro" id="IPR040285">
    <property type="entry name" value="ProX/PRXD1"/>
</dbReference>
<proteinExistence type="inferred from homology"/>
<evidence type="ECO:0000259" key="2">
    <source>
        <dbReference type="Pfam" id="PF04073"/>
    </source>
</evidence>
<organism evidence="3 4">
    <name type="scientific">Caldovatus aquaticus</name>
    <dbReference type="NCBI Taxonomy" id="2865671"/>
    <lineage>
        <taxon>Bacteria</taxon>
        <taxon>Pseudomonadati</taxon>
        <taxon>Pseudomonadota</taxon>
        <taxon>Alphaproteobacteria</taxon>
        <taxon>Acetobacterales</taxon>
        <taxon>Roseomonadaceae</taxon>
        <taxon>Caldovatus</taxon>
    </lineage>
</organism>